<feature type="domain" description="Glycosyltransferase 2-like" evidence="1">
    <location>
        <begin position="11"/>
        <end position="127"/>
    </location>
</feature>
<dbReference type="RefSeq" id="WP_184066320.1">
    <property type="nucleotide sequence ID" value="NZ_JACHNZ010000010.1"/>
</dbReference>
<proteinExistence type="predicted"/>
<keyword evidence="2" id="KW-0808">Transferase</keyword>
<organism evidence="2 3">
    <name type="scientific">Sphingosinicella soli</name>
    <dbReference type="NCBI Taxonomy" id="333708"/>
    <lineage>
        <taxon>Bacteria</taxon>
        <taxon>Pseudomonadati</taxon>
        <taxon>Pseudomonadota</taxon>
        <taxon>Alphaproteobacteria</taxon>
        <taxon>Sphingomonadales</taxon>
        <taxon>Sphingosinicellaceae</taxon>
        <taxon>Sphingosinicella</taxon>
    </lineage>
</organism>
<keyword evidence="3" id="KW-1185">Reference proteome</keyword>
<dbReference type="InterPro" id="IPR001173">
    <property type="entry name" value="Glyco_trans_2-like"/>
</dbReference>
<dbReference type="GO" id="GO:0016758">
    <property type="term" value="F:hexosyltransferase activity"/>
    <property type="evidence" value="ECO:0007669"/>
    <property type="project" value="UniProtKB-ARBA"/>
</dbReference>
<dbReference type="AlphaFoldDB" id="A0A7W7AZY8"/>
<evidence type="ECO:0000313" key="3">
    <source>
        <dbReference type="Proteomes" id="UP000566324"/>
    </source>
</evidence>
<dbReference type="Gene3D" id="3.90.550.10">
    <property type="entry name" value="Spore Coat Polysaccharide Biosynthesis Protein SpsA, Chain A"/>
    <property type="match status" value="1"/>
</dbReference>
<protein>
    <submittedName>
        <fullName evidence="2">Glycosyltransferase involved in cell wall biosynthesis</fullName>
    </submittedName>
</protein>
<dbReference type="SUPFAM" id="SSF53448">
    <property type="entry name" value="Nucleotide-diphospho-sugar transferases"/>
    <property type="match status" value="1"/>
</dbReference>
<dbReference type="EMBL" id="JACHNZ010000010">
    <property type="protein sequence ID" value="MBB4631496.1"/>
    <property type="molecule type" value="Genomic_DNA"/>
</dbReference>
<evidence type="ECO:0000259" key="1">
    <source>
        <dbReference type="Pfam" id="PF00535"/>
    </source>
</evidence>
<dbReference type="Proteomes" id="UP000566324">
    <property type="component" value="Unassembled WGS sequence"/>
</dbReference>
<dbReference type="CDD" id="cd00761">
    <property type="entry name" value="Glyco_tranf_GTA_type"/>
    <property type="match status" value="1"/>
</dbReference>
<sequence>MDDKMGASLTIYVLSRDRPDMLRAALDSILAQIDPHFELIVSDNSLGDAVERMMCADYPAIHYVRRAPPLEALTHFKAILQACSSDYVTLFHDDDIMEPDYVQRMRAALDMNARVGAVGCNAWVLRDDQPTRQTVMGRISAPVLITSGEALARPYIGIRGARPAPFPSYMYRREAVSGLFLDAASGGKYADVAFLMKVQQRLPILWLPNILMSYRIHASNDSGAVDPVQQMRLARYICNNTCIARHDRAMEEFRFLAYLSWWRSRRRGQGPRRRTHRIILKYLLLKGPKLLLTSGEAWRRALARIAPALRKRQPAW</sequence>
<accession>A0A7W7AZY8</accession>
<dbReference type="PANTHER" id="PTHR22916">
    <property type="entry name" value="GLYCOSYLTRANSFERASE"/>
    <property type="match status" value="1"/>
</dbReference>
<gene>
    <name evidence="2" type="ORF">GGQ98_001108</name>
</gene>
<reference evidence="2 3" key="1">
    <citation type="submission" date="2020-08" db="EMBL/GenBank/DDBJ databases">
        <title>Genomic Encyclopedia of Type Strains, Phase IV (KMG-IV): sequencing the most valuable type-strain genomes for metagenomic binning, comparative biology and taxonomic classification.</title>
        <authorList>
            <person name="Goeker M."/>
        </authorList>
    </citation>
    <scope>NUCLEOTIDE SEQUENCE [LARGE SCALE GENOMIC DNA]</scope>
    <source>
        <strain evidence="2 3">DSM 17328</strain>
    </source>
</reference>
<dbReference type="PANTHER" id="PTHR22916:SF3">
    <property type="entry name" value="UDP-GLCNAC:BETAGAL BETA-1,3-N-ACETYLGLUCOSAMINYLTRANSFERASE-LIKE PROTEIN 1"/>
    <property type="match status" value="1"/>
</dbReference>
<name>A0A7W7AZY8_9SPHN</name>
<comment type="caution">
    <text evidence="2">The sequence shown here is derived from an EMBL/GenBank/DDBJ whole genome shotgun (WGS) entry which is preliminary data.</text>
</comment>
<evidence type="ECO:0000313" key="2">
    <source>
        <dbReference type="EMBL" id="MBB4631496.1"/>
    </source>
</evidence>
<dbReference type="InterPro" id="IPR029044">
    <property type="entry name" value="Nucleotide-diphossugar_trans"/>
</dbReference>
<dbReference type="Pfam" id="PF00535">
    <property type="entry name" value="Glycos_transf_2"/>
    <property type="match status" value="1"/>
</dbReference>